<comment type="caution">
    <text evidence="4">The sequence shown here is derived from an EMBL/GenBank/DDBJ whole genome shotgun (WGS) entry which is preliminary data.</text>
</comment>
<dbReference type="Pfam" id="PF00702">
    <property type="entry name" value="Hydrolase"/>
    <property type="match status" value="1"/>
</dbReference>
<organism evidence="4 5">
    <name type="scientific">Golovinomyces cichoracearum</name>
    <dbReference type="NCBI Taxonomy" id="62708"/>
    <lineage>
        <taxon>Eukaryota</taxon>
        <taxon>Fungi</taxon>
        <taxon>Dikarya</taxon>
        <taxon>Ascomycota</taxon>
        <taxon>Pezizomycotina</taxon>
        <taxon>Leotiomycetes</taxon>
        <taxon>Erysiphales</taxon>
        <taxon>Erysiphaceae</taxon>
        <taxon>Golovinomyces</taxon>
    </lineage>
</organism>
<dbReference type="AlphaFoldDB" id="A0A420ICZ8"/>
<dbReference type="InterPro" id="IPR023943">
    <property type="entry name" value="Enolase-ppase_E1"/>
</dbReference>
<dbReference type="PANTHER" id="PTHR20371">
    <property type="entry name" value="ENOLASE-PHOSPHATASE E1"/>
    <property type="match status" value="1"/>
</dbReference>
<dbReference type="SFLD" id="SFLDS00003">
    <property type="entry name" value="Haloacid_Dehalogenase"/>
    <property type="match status" value="1"/>
</dbReference>
<dbReference type="InterPro" id="IPR023214">
    <property type="entry name" value="HAD_sf"/>
</dbReference>
<proteinExistence type="predicted"/>
<dbReference type="GO" id="GO:0043874">
    <property type="term" value="F:acireductone synthase activity"/>
    <property type="evidence" value="ECO:0007669"/>
    <property type="project" value="InterPro"/>
</dbReference>
<dbReference type="SUPFAM" id="SSF56784">
    <property type="entry name" value="HAD-like"/>
    <property type="match status" value="1"/>
</dbReference>
<sequence length="238" mass="26352">MALQIEGVKAVLLDIEGTVCHLSFVKDVLFPYALTILETRLESLWTTPSFLPYLNAFPASVRTQPGVFLGHIRNLMANDIKDACLKNLQGYLWQDGYENGVLRCPLFSDVASTLRKWNSAGLPILIYSSGSVAAQKLLFQYTEDGDLRPFLSGYFDTQNAGPKTESSSYINLVARSTVGVMDPRNWLFFSDRVSEVDAAKAAGMKALVIIREGNVPLDSSEKARCQSVYSLVEVEILK</sequence>
<dbReference type="SFLD" id="SFLDG01129">
    <property type="entry name" value="C1.5:_HAD__Beta-PGM__Phosphata"/>
    <property type="match status" value="1"/>
</dbReference>
<reference evidence="4 5" key="1">
    <citation type="journal article" date="2018" name="BMC Genomics">
        <title>Comparative genome analyses reveal sequence features reflecting distinct modes of host-adaptation between dicot and monocot powdery mildew.</title>
        <authorList>
            <person name="Wu Y."/>
            <person name="Ma X."/>
            <person name="Pan Z."/>
            <person name="Kale S.D."/>
            <person name="Song Y."/>
            <person name="King H."/>
            <person name="Zhang Q."/>
            <person name="Presley C."/>
            <person name="Deng X."/>
            <person name="Wei C.I."/>
            <person name="Xiao S."/>
        </authorList>
    </citation>
    <scope>NUCLEOTIDE SEQUENCE [LARGE SCALE GENOMIC DNA]</scope>
    <source>
        <strain evidence="4">UMSG1</strain>
    </source>
</reference>
<gene>
    <name evidence="4" type="ORF">GcM1_248147</name>
</gene>
<dbReference type="GO" id="GO:0019509">
    <property type="term" value="P:L-methionine salvage from methylthioadenosine"/>
    <property type="evidence" value="ECO:0007669"/>
    <property type="project" value="InterPro"/>
</dbReference>
<dbReference type="Gene3D" id="1.10.720.60">
    <property type="match status" value="1"/>
</dbReference>
<dbReference type="Proteomes" id="UP000285326">
    <property type="component" value="Unassembled WGS sequence"/>
</dbReference>
<evidence type="ECO:0000313" key="4">
    <source>
        <dbReference type="EMBL" id="RKF72416.1"/>
    </source>
</evidence>
<dbReference type="NCBIfam" id="TIGR01691">
    <property type="entry name" value="enolase-ppase"/>
    <property type="match status" value="1"/>
</dbReference>
<dbReference type="GO" id="GO:0000287">
    <property type="term" value="F:magnesium ion binding"/>
    <property type="evidence" value="ECO:0007669"/>
    <property type="project" value="InterPro"/>
</dbReference>
<keyword evidence="2" id="KW-0378">Hydrolase</keyword>
<evidence type="ECO:0000256" key="1">
    <source>
        <dbReference type="ARBA" id="ARBA00022605"/>
    </source>
</evidence>
<dbReference type="InterPro" id="IPR036412">
    <property type="entry name" value="HAD-like_sf"/>
</dbReference>
<keyword evidence="3" id="KW-0486">Methionine biosynthesis</keyword>
<evidence type="ECO:0000256" key="2">
    <source>
        <dbReference type="ARBA" id="ARBA00022801"/>
    </source>
</evidence>
<dbReference type="CDD" id="cd01629">
    <property type="entry name" value="HAD_EP"/>
    <property type="match status" value="1"/>
</dbReference>
<keyword evidence="1" id="KW-0028">Amino-acid biosynthesis</keyword>
<dbReference type="PANTHER" id="PTHR20371:SF1">
    <property type="entry name" value="ENOLASE-PHOSPHATASE E1"/>
    <property type="match status" value="1"/>
</dbReference>
<accession>A0A420ICZ8</accession>
<dbReference type="EMBL" id="MCBS01024834">
    <property type="protein sequence ID" value="RKF72416.1"/>
    <property type="molecule type" value="Genomic_DNA"/>
</dbReference>
<protein>
    <submittedName>
        <fullName evidence="4">Enolase-phosphatase E1</fullName>
    </submittedName>
</protein>
<evidence type="ECO:0000313" key="5">
    <source>
        <dbReference type="Proteomes" id="UP000285326"/>
    </source>
</evidence>
<dbReference type="SFLD" id="SFLDG01133">
    <property type="entry name" value="C1.5.4:_Enolase-phosphatase_Li"/>
    <property type="match status" value="1"/>
</dbReference>
<dbReference type="Gene3D" id="3.40.50.1000">
    <property type="entry name" value="HAD superfamily/HAD-like"/>
    <property type="match status" value="1"/>
</dbReference>
<name>A0A420ICZ8_9PEZI</name>
<evidence type="ECO:0000256" key="3">
    <source>
        <dbReference type="ARBA" id="ARBA00023167"/>
    </source>
</evidence>